<reference evidence="1 2" key="1">
    <citation type="submission" date="2015-05" db="EMBL/GenBank/DDBJ databases">
        <title>Draft genome of Burkholderia cepacia LK29.</title>
        <authorList>
            <person name="Chan X.Y."/>
        </authorList>
    </citation>
    <scope>NUCLEOTIDE SEQUENCE [LARGE SCALE GENOMIC DNA]</scope>
    <source>
        <strain evidence="1 2">LK29</strain>
    </source>
</reference>
<dbReference type="EMBL" id="LDWR01000122">
    <property type="protein sequence ID" value="KML40102.1"/>
    <property type="molecule type" value="Genomic_DNA"/>
</dbReference>
<proteinExistence type="predicted"/>
<feature type="non-terminal residue" evidence="1">
    <location>
        <position position="27"/>
    </location>
</feature>
<organism evidence="1 2">
    <name type="scientific">Burkholderia cepacia</name>
    <name type="common">Pseudomonas cepacia</name>
    <dbReference type="NCBI Taxonomy" id="292"/>
    <lineage>
        <taxon>Bacteria</taxon>
        <taxon>Pseudomonadati</taxon>
        <taxon>Pseudomonadota</taxon>
        <taxon>Betaproteobacteria</taxon>
        <taxon>Burkholderiales</taxon>
        <taxon>Burkholderiaceae</taxon>
        <taxon>Burkholderia</taxon>
        <taxon>Burkholderia cepacia complex</taxon>
    </lineage>
</organism>
<gene>
    <name evidence="1" type="ORF">VL15_38230</name>
</gene>
<accession>A0A0J5VQ09</accession>
<evidence type="ECO:0000313" key="2">
    <source>
        <dbReference type="Proteomes" id="UP000036338"/>
    </source>
</evidence>
<evidence type="ECO:0000313" key="1">
    <source>
        <dbReference type="EMBL" id="KML40102.1"/>
    </source>
</evidence>
<dbReference type="Proteomes" id="UP000036338">
    <property type="component" value="Unassembled WGS sequence"/>
</dbReference>
<protein>
    <submittedName>
        <fullName evidence="1">Transposase</fullName>
    </submittedName>
</protein>
<name>A0A0J5VQ09_BURCE</name>
<comment type="caution">
    <text evidence="1">The sequence shown here is derived from an EMBL/GenBank/DDBJ whole genome shotgun (WGS) entry which is preliminary data.</text>
</comment>
<dbReference type="AlphaFoldDB" id="A0A0J5VQ09"/>
<sequence>MAKPIIDDELWTLIEPLLPPPKPRREK</sequence>